<dbReference type="AlphaFoldDB" id="A0AAD5SZB1"/>
<evidence type="ECO:0000313" key="6">
    <source>
        <dbReference type="Proteomes" id="UP001211907"/>
    </source>
</evidence>
<dbReference type="Gene3D" id="3.80.10.10">
    <property type="entry name" value="Ribonuclease Inhibitor"/>
    <property type="match status" value="1"/>
</dbReference>
<comment type="subcellular location">
    <subcellularLocation>
        <location evidence="1">Cytoplasm</location>
        <location evidence="1">Cytoskeleton</location>
    </subcellularLocation>
</comment>
<keyword evidence="3" id="KW-0206">Cytoskeleton</keyword>
<dbReference type="GO" id="GO:0005523">
    <property type="term" value="F:tropomyosin binding"/>
    <property type="evidence" value="ECO:0007669"/>
    <property type="project" value="InterPro"/>
</dbReference>
<dbReference type="SUPFAM" id="SSF52047">
    <property type="entry name" value="RNI-like"/>
    <property type="match status" value="1"/>
</dbReference>
<evidence type="ECO:0000313" key="5">
    <source>
        <dbReference type="EMBL" id="KAJ3117261.1"/>
    </source>
</evidence>
<feature type="compositionally biased region" description="Polar residues" evidence="4">
    <location>
        <begin position="9"/>
        <end position="31"/>
    </location>
</feature>
<dbReference type="PANTHER" id="PTHR10901">
    <property type="entry name" value="TROPOMODULIN"/>
    <property type="match status" value="1"/>
</dbReference>
<reference evidence="5" key="1">
    <citation type="submission" date="2020-05" db="EMBL/GenBank/DDBJ databases">
        <title>Phylogenomic resolution of chytrid fungi.</title>
        <authorList>
            <person name="Stajich J.E."/>
            <person name="Amses K."/>
            <person name="Simmons R."/>
            <person name="Seto K."/>
            <person name="Myers J."/>
            <person name="Bonds A."/>
            <person name="Quandt C.A."/>
            <person name="Barry K."/>
            <person name="Liu P."/>
            <person name="Grigoriev I."/>
            <person name="Longcore J.E."/>
            <person name="James T.Y."/>
        </authorList>
    </citation>
    <scope>NUCLEOTIDE SEQUENCE</scope>
    <source>
        <strain evidence="5">JEL0513</strain>
    </source>
</reference>
<evidence type="ECO:0000256" key="2">
    <source>
        <dbReference type="ARBA" id="ARBA00022490"/>
    </source>
</evidence>
<dbReference type="Proteomes" id="UP001211907">
    <property type="component" value="Unassembled WGS sequence"/>
</dbReference>
<accession>A0AAD5SZB1</accession>
<dbReference type="EMBL" id="JADGJH010001177">
    <property type="protein sequence ID" value="KAJ3117261.1"/>
    <property type="molecule type" value="Genomic_DNA"/>
</dbReference>
<gene>
    <name evidence="5" type="ORF">HK100_000860</name>
</gene>
<evidence type="ECO:0000256" key="1">
    <source>
        <dbReference type="ARBA" id="ARBA00004245"/>
    </source>
</evidence>
<organism evidence="5 6">
    <name type="scientific">Physocladia obscura</name>
    <dbReference type="NCBI Taxonomy" id="109957"/>
    <lineage>
        <taxon>Eukaryota</taxon>
        <taxon>Fungi</taxon>
        <taxon>Fungi incertae sedis</taxon>
        <taxon>Chytridiomycota</taxon>
        <taxon>Chytridiomycota incertae sedis</taxon>
        <taxon>Chytridiomycetes</taxon>
        <taxon>Chytridiales</taxon>
        <taxon>Chytriomycetaceae</taxon>
        <taxon>Physocladia</taxon>
    </lineage>
</organism>
<name>A0AAD5SZB1_9FUNG</name>
<feature type="region of interest" description="Disordered" evidence="4">
    <location>
        <begin position="1"/>
        <end position="133"/>
    </location>
</feature>
<dbReference type="PANTHER" id="PTHR10901:SF6">
    <property type="entry name" value="TROPOMODULIN, ISOFORM N"/>
    <property type="match status" value="1"/>
</dbReference>
<keyword evidence="2" id="KW-0963">Cytoplasm</keyword>
<dbReference type="GO" id="GO:0051694">
    <property type="term" value="P:pointed-end actin filament capping"/>
    <property type="evidence" value="ECO:0007669"/>
    <property type="project" value="InterPro"/>
</dbReference>
<dbReference type="GO" id="GO:0007015">
    <property type="term" value="P:actin filament organization"/>
    <property type="evidence" value="ECO:0007669"/>
    <property type="project" value="TreeGrafter"/>
</dbReference>
<protein>
    <submittedName>
        <fullName evidence="5">Uncharacterized protein</fullName>
    </submittedName>
</protein>
<sequence>MAELGETAADSSQIKSGSTTPELRAATSSTSLRRKSMGGGFTSLLPGATPITLDSASLSTTTTFPTEPLPKPESESGVFGYPTEPLPEPPSLTYAYPTEPLPDPLVQPREAELPTPPPPPRTSFKKRDSDSKSINGTVFSADVIHTAAFRSKRESSIRSADSRDGRSSNQALQELFRTTQCVKFNDPDFKRLSLKNSLVLTTARALTLAKALATNTYLVQLNLQNTQLETQVAIEFATALKINTALRILNLDGNFIGSAGIKAIAKALPYNNSLRELLLNEQVSLTQETQEDVNDAEQELVSGISKNESLLKVSFPFHSAAIRATVDQALLRNTILVHGRRG</sequence>
<proteinExistence type="predicted"/>
<dbReference type="InterPro" id="IPR004934">
    <property type="entry name" value="TMOD"/>
</dbReference>
<evidence type="ECO:0000256" key="4">
    <source>
        <dbReference type="SAM" id="MobiDB-lite"/>
    </source>
</evidence>
<comment type="caution">
    <text evidence="5">The sequence shown here is derived from an EMBL/GenBank/DDBJ whole genome shotgun (WGS) entry which is preliminary data.</text>
</comment>
<feature type="compositionally biased region" description="Low complexity" evidence="4">
    <location>
        <begin position="52"/>
        <end position="63"/>
    </location>
</feature>
<dbReference type="InterPro" id="IPR032675">
    <property type="entry name" value="LRR_dom_sf"/>
</dbReference>
<dbReference type="SMART" id="SM00368">
    <property type="entry name" value="LRR_RI"/>
    <property type="match status" value="2"/>
</dbReference>
<evidence type="ECO:0000256" key="3">
    <source>
        <dbReference type="ARBA" id="ARBA00023212"/>
    </source>
</evidence>
<keyword evidence="6" id="KW-1185">Reference proteome</keyword>
<dbReference type="GO" id="GO:0005856">
    <property type="term" value="C:cytoskeleton"/>
    <property type="evidence" value="ECO:0007669"/>
    <property type="project" value="UniProtKB-SubCell"/>
</dbReference>